<proteinExistence type="inferred from homology"/>
<dbReference type="EMBL" id="KZ857326">
    <property type="protein sequence ID" value="RDW28341.1"/>
    <property type="molecule type" value="Genomic_DNA"/>
</dbReference>
<dbReference type="GO" id="GO:0016282">
    <property type="term" value="C:eukaryotic 43S preinitiation complex"/>
    <property type="evidence" value="ECO:0007669"/>
    <property type="project" value="UniProtKB-UniRule"/>
</dbReference>
<dbReference type="InterPro" id="IPR016650">
    <property type="entry name" value="eIF3e"/>
</dbReference>
<reference evidence="8 10" key="2">
    <citation type="submission" date="2018-07" db="EMBL/GenBank/DDBJ databases">
        <title>Draft Genome Assemblies for Five Robust Yarrowia lipolytica Strains Exhibiting High Lipid Production and Pentose Sugar Utilization and Sugar Alcohol Secretion from Undetoxified Lignocellulosic Biomass Hydrolysates.</title>
        <authorList>
            <consortium name="DOE Joint Genome Institute"/>
            <person name="Walker C."/>
            <person name="Ryu S."/>
            <person name="Na H."/>
            <person name="Zane M."/>
            <person name="LaButti K."/>
            <person name="Lipzen A."/>
            <person name="Haridas S."/>
            <person name="Barry K."/>
            <person name="Grigoriev I.V."/>
            <person name="Quarterman J."/>
            <person name="Slininger P."/>
            <person name="Dien B."/>
            <person name="Trinh C.T."/>
        </authorList>
    </citation>
    <scope>NUCLEOTIDE SEQUENCE [LARGE SCALE GENOMIC DNA]</scope>
    <source>
        <strain evidence="8 10">YB392</strain>
    </source>
</reference>
<dbReference type="Proteomes" id="UP000182444">
    <property type="component" value="Chromosome 1F"/>
</dbReference>
<protein>
    <recommendedName>
        <fullName evidence="4 5">Eukaryotic translation initiation factor 3 subunit E</fullName>
        <shortName evidence="4">eIF3e</shortName>
    </recommendedName>
</protein>
<dbReference type="Proteomes" id="UP000256601">
    <property type="component" value="Unassembled WGS sequence"/>
</dbReference>
<dbReference type="GeneID" id="2908806"/>
<dbReference type="CDD" id="cd21378">
    <property type="entry name" value="eIF3E"/>
    <property type="match status" value="1"/>
</dbReference>
<dbReference type="HAMAP" id="MF_03004">
    <property type="entry name" value="eIF3e"/>
    <property type="match status" value="1"/>
</dbReference>
<evidence type="ECO:0000313" key="9">
    <source>
        <dbReference type="Proteomes" id="UP000182444"/>
    </source>
</evidence>
<dbReference type="InterPro" id="IPR019010">
    <property type="entry name" value="eIF3e_N"/>
</dbReference>
<dbReference type="AlphaFoldDB" id="A0A1D8NPK9"/>
<dbReference type="InterPro" id="IPR000717">
    <property type="entry name" value="PCI_dom"/>
</dbReference>
<dbReference type="SMR" id="A0A1D8NPK9"/>
<dbReference type="OrthoDB" id="417252at2759"/>
<accession>A0A1D8NPK9</accession>
<keyword evidence="3 4" id="KW-0648">Protein biosynthesis</keyword>
<evidence type="ECO:0000256" key="4">
    <source>
        <dbReference type="HAMAP-Rule" id="MF_03004"/>
    </source>
</evidence>
<dbReference type="GO" id="GO:0070196">
    <property type="term" value="P:eukaryotic translation initiation factor 3 complex assembly"/>
    <property type="evidence" value="ECO:0007669"/>
    <property type="project" value="EnsemblFungi"/>
</dbReference>
<dbReference type="RefSeq" id="XP_505760.1">
    <property type="nucleotide sequence ID" value="XM_505760.1"/>
</dbReference>
<dbReference type="eggNOG" id="KOG2758">
    <property type="taxonomic scope" value="Eukaryota"/>
</dbReference>
<evidence type="ECO:0000259" key="6">
    <source>
        <dbReference type="PROSITE" id="PS50250"/>
    </source>
</evidence>
<dbReference type="InterPro" id="IPR036390">
    <property type="entry name" value="WH_DNA-bd_sf"/>
</dbReference>
<dbReference type="GO" id="GO:0033290">
    <property type="term" value="C:eukaryotic 48S preinitiation complex"/>
    <property type="evidence" value="ECO:0007669"/>
    <property type="project" value="UniProtKB-UniRule"/>
</dbReference>
<dbReference type="EMBL" id="CP017558">
    <property type="protein sequence ID" value="AOW07575.1"/>
    <property type="molecule type" value="Genomic_DNA"/>
</dbReference>
<evidence type="ECO:0000313" key="7">
    <source>
        <dbReference type="EMBL" id="AOW07575.1"/>
    </source>
</evidence>
<reference evidence="7 9" key="1">
    <citation type="journal article" date="2016" name="PLoS ONE">
        <title>Sequence Assembly of Yarrowia lipolytica Strain W29/CLIB89 Shows Transposable Element Diversity.</title>
        <authorList>
            <person name="Magnan C."/>
            <person name="Yu J."/>
            <person name="Chang I."/>
            <person name="Jahn E."/>
            <person name="Kanomata Y."/>
            <person name="Wu J."/>
            <person name="Zeller M."/>
            <person name="Oakes M."/>
            <person name="Baldi P."/>
            <person name="Sandmeyer S."/>
        </authorList>
    </citation>
    <scope>NUCLEOTIDE SEQUENCE [LARGE SCALE GENOMIC DNA]</scope>
    <source>
        <strain evidence="7">CLIB89</strain>
        <strain evidence="9">CLIB89(W29)</strain>
    </source>
</reference>
<dbReference type="PIRSF" id="PIRSF016255">
    <property type="entry name" value="eIF3e_su6"/>
    <property type="match status" value="1"/>
</dbReference>
<dbReference type="OMA" id="NCPWILR"/>
<evidence type="ECO:0000256" key="5">
    <source>
        <dbReference type="PIRNR" id="PIRNR016255"/>
    </source>
</evidence>
<dbReference type="Pfam" id="PF09440">
    <property type="entry name" value="eIF3_N"/>
    <property type="match status" value="1"/>
</dbReference>
<comment type="function">
    <text evidence="4">Component of the eukaryotic translation initiation factor 3 (eIF-3) complex, which is involved in protein synthesis of a specialized repertoire of mRNAs and, together with other initiation factors, stimulates binding of mRNA and methionyl-tRNAi to the 40S ribosome. The eIF-3 complex specifically targets and initiates translation of a subset of mRNAs involved in cell proliferation.</text>
</comment>
<dbReference type="Gene3D" id="1.25.40.570">
    <property type="match status" value="1"/>
</dbReference>
<feature type="domain" description="PCI" evidence="6">
    <location>
        <begin position="215"/>
        <end position="394"/>
    </location>
</feature>
<dbReference type="PROSITE" id="PS50250">
    <property type="entry name" value="PCI"/>
    <property type="match status" value="1"/>
</dbReference>
<dbReference type="GO" id="GO:0001732">
    <property type="term" value="P:formation of cytoplasmic translation initiation complex"/>
    <property type="evidence" value="ECO:0007669"/>
    <property type="project" value="UniProtKB-UniRule"/>
</dbReference>
<dbReference type="GO" id="GO:0003743">
    <property type="term" value="F:translation initiation factor activity"/>
    <property type="evidence" value="ECO:0007669"/>
    <property type="project" value="UniProtKB-UniRule"/>
</dbReference>
<dbReference type="GO" id="GO:0008541">
    <property type="term" value="C:proteasome regulatory particle, lid subcomplex"/>
    <property type="evidence" value="ECO:0007669"/>
    <property type="project" value="UniProtKB-ARBA"/>
</dbReference>
<evidence type="ECO:0000256" key="1">
    <source>
        <dbReference type="ARBA" id="ARBA00022490"/>
    </source>
</evidence>
<dbReference type="Pfam" id="PF21357">
    <property type="entry name" value="EIF3E_C"/>
    <property type="match status" value="1"/>
</dbReference>
<dbReference type="VEuPathDB" id="FungiDB:YALI0_F22671g"/>
<dbReference type="GO" id="GO:0005829">
    <property type="term" value="C:cytosol"/>
    <property type="evidence" value="ECO:0007669"/>
    <property type="project" value="EnsemblFungi"/>
</dbReference>
<evidence type="ECO:0000256" key="3">
    <source>
        <dbReference type="ARBA" id="ARBA00022917"/>
    </source>
</evidence>
<keyword evidence="2 4" id="KW-0396">Initiation factor</keyword>
<comment type="similarity">
    <text evidence="4 5">Belongs to the eIF-3 subunit E family.</text>
</comment>
<gene>
    <name evidence="4" type="primary">INT6</name>
    <name evidence="8" type="ORF">B0I71DRAFT_127686</name>
    <name evidence="7" type="ORF">YALI1_F29876g</name>
</gene>
<dbReference type="SMART" id="SM00088">
    <property type="entry name" value="PINT"/>
    <property type="match status" value="1"/>
</dbReference>
<dbReference type="Pfam" id="PF01399">
    <property type="entry name" value="PCI"/>
    <property type="match status" value="1"/>
</dbReference>
<comment type="subunit">
    <text evidence="4 5">Component of the eukaryotic translation initiation factor 3 (eIF-3) complex.</text>
</comment>
<dbReference type="KEGG" id="yli:2908806"/>
<comment type="subcellular location">
    <subcellularLocation>
        <location evidence="4 5">Cytoplasm</location>
    </subcellularLocation>
</comment>
<dbReference type="SUPFAM" id="SSF46785">
    <property type="entry name" value="Winged helix' DNA-binding domain"/>
    <property type="match status" value="1"/>
</dbReference>
<sequence>MEYDLTQKTLPFLDRHLIYPLLQFLKGRGVYNDTELLQLEYDLLKDTNMTDYLVELSKELGQNDADLQAKKENVVKTLAELEEATKPVFEVLENPEVVSELKENKTQNQALLTSKYGLSVEQINLLYKFGQFQYNAGRYQAASDILYHFRALSTDPELVASATWGRFACEILTSQWDSVLEELGKLRDSVDSRSLDPQQQLHQRMWVIHWSLFPFFQNDTKGKDALCDLFFSSSYISTIQAACPWILRYLVVAVIAGGHPHTASVFQKRLKDLVRVVGQEEYEYQDPLTRFVKSLYIDYSFEDAQNQLADCEKVLKQDFFLADSADAFLESARKLMSQVYCRVHQRVDIAQLSQTLNLSQEQGEKWIANLIKDSRMDAKIDESDSTVILNHPSVSVYQQVIEKTKGLTFRSSQVLNQGVTI</sequence>
<evidence type="ECO:0000313" key="10">
    <source>
        <dbReference type="Proteomes" id="UP000256601"/>
    </source>
</evidence>
<dbReference type="PANTHER" id="PTHR10317">
    <property type="entry name" value="EUKARYOTIC TRANSLATION INITIATION FACTOR 3 SUBUNIT E"/>
    <property type="match status" value="1"/>
</dbReference>
<evidence type="ECO:0000256" key="2">
    <source>
        <dbReference type="ARBA" id="ARBA00022540"/>
    </source>
</evidence>
<evidence type="ECO:0000313" key="8">
    <source>
        <dbReference type="EMBL" id="RDW28341.1"/>
    </source>
</evidence>
<dbReference type="VEuPathDB" id="FungiDB:YALI1_F29876g"/>
<keyword evidence="1 4" id="KW-0963">Cytoplasm</keyword>
<organism evidence="7 9">
    <name type="scientific">Yarrowia lipolytica</name>
    <name type="common">Candida lipolytica</name>
    <dbReference type="NCBI Taxonomy" id="4952"/>
    <lineage>
        <taxon>Eukaryota</taxon>
        <taxon>Fungi</taxon>
        <taxon>Dikarya</taxon>
        <taxon>Ascomycota</taxon>
        <taxon>Saccharomycotina</taxon>
        <taxon>Dipodascomycetes</taxon>
        <taxon>Dipodascales</taxon>
        <taxon>Dipodascales incertae sedis</taxon>
        <taxon>Yarrowia</taxon>
    </lineage>
</organism>
<name>A0A1D8NPK9_YARLL</name>
<dbReference type="GO" id="GO:0071540">
    <property type="term" value="C:eukaryotic translation initiation factor 3 complex, eIF3e"/>
    <property type="evidence" value="ECO:0007669"/>
    <property type="project" value="UniProtKB-UniRule"/>
</dbReference>
<dbReference type="SMART" id="SM01186">
    <property type="entry name" value="eIF3_N"/>
    <property type="match status" value="1"/>
</dbReference>